<reference evidence="1 2" key="1">
    <citation type="submission" date="2019-01" db="EMBL/GenBank/DDBJ databases">
        <title>Cytophagaceae bacterium strain CAR-16.</title>
        <authorList>
            <person name="Chen W.-M."/>
        </authorList>
    </citation>
    <scope>NUCLEOTIDE SEQUENCE [LARGE SCALE GENOMIC DNA]</scope>
    <source>
        <strain evidence="1 2">CAR-16</strain>
    </source>
</reference>
<dbReference type="RefSeq" id="WP_129026980.1">
    <property type="nucleotide sequence ID" value="NZ_SDHY01000003.1"/>
</dbReference>
<keyword evidence="2" id="KW-1185">Reference proteome</keyword>
<dbReference type="PANTHER" id="PTHR36439">
    <property type="entry name" value="BLL4334 PROTEIN"/>
    <property type="match status" value="1"/>
</dbReference>
<dbReference type="PANTHER" id="PTHR36439:SF1">
    <property type="entry name" value="DUF1697 DOMAIN-CONTAINING PROTEIN"/>
    <property type="match status" value="1"/>
</dbReference>
<dbReference type="Proteomes" id="UP000289455">
    <property type="component" value="Unassembled WGS sequence"/>
</dbReference>
<gene>
    <name evidence="1" type="ORF">ESB04_06845</name>
</gene>
<organism evidence="1 2">
    <name type="scientific">Aquirufa rosea</name>
    <dbReference type="NCBI Taxonomy" id="2509241"/>
    <lineage>
        <taxon>Bacteria</taxon>
        <taxon>Pseudomonadati</taxon>
        <taxon>Bacteroidota</taxon>
        <taxon>Cytophagia</taxon>
        <taxon>Cytophagales</taxon>
        <taxon>Flectobacillaceae</taxon>
        <taxon>Aquirufa</taxon>
    </lineage>
</organism>
<evidence type="ECO:0000313" key="1">
    <source>
        <dbReference type="EMBL" id="RXK49883.1"/>
    </source>
</evidence>
<name>A0A4Q1C0N3_9BACT</name>
<dbReference type="SUPFAM" id="SSF160379">
    <property type="entry name" value="SP0830-like"/>
    <property type="match status" value="1"/>
</dbReference>
<proteinExistence type="predicted"/>
<protein>
    <submittedName>
        <fullName evidence="1">DUF1697 domain-containing protein</fullName>
    </submittedName>
</protein>
<accession>A0A4Q1C0N3</accession>
<dbReference type="PIRSF" id="PIRSF008502">
    <property type="entry name" value="UCP008502"/>
    <property type="match status" value="1"/>
</dbReference>
<dbReference type="EMBL" id="SDHY01000003">
    <property type="protein sequence ID" value="RXK49883.1"/>
    <property type="molecule type" value="Genomic_DNA"/>
</dbReference>
<dbReference type="InterPro" id="IPR012545">
    <property type="entry name" value="DUF1697"/>
</dbReference>
<dbReference type="OrthoDB" id="9806494at2"/>
<sequence>MVTFIALLRGINVSGQRMIKMADLKALFESLGFASVQTYIQSGNLVFQVENLSENELNKLIQSAILKQFGFEVEVQVFSESTWKQIIVNNPFVMQGGVEEAHLYVSLLANKPSQENVEKLASLYFPEEFIQLRDQSVYLYVPQGYGKAKLNNNFLESKLKVSATTRNWKTMLALVNMIQ</sequence>
<dbReference type="Gene3D" id="3.30.70.1280">
    <property type="entry name" value="SP0830-like domains"/>
    <property type="match status" value="1"/>
</dbReference>
<evidence type="ECO:0000313" key="2">
    <source>
        <dbReference type="Proteomes" id="UP000289455"/>
    </source>
</evidence>
<comment type="caution">
    <text evidence="1">The sequence shown here is derived from an EMBL/GenBank/DDBJ whole genome shotgun (WGS) entry which is preliminary data.</text>
</comment>
<dbReference type="AlphaFoldDB" id="A0A4Q1C0N3"/>
<dbReference type="Pfam" id="PF08002">
    <property type="entry name" value="DUF1697"/>
    <property type="match status" value="1"/>
</dbReference>